<dbReference type="EMBL" id="JARQWQ010000095">
    <property type="protein sequence ID" value="KAK2551652.1"/>
    <property type="molecule type" value="Genomic_DNA"/>
</dbReference>
<accession>A0AAD9PYW8</accession>
<dbReference type="PANTHER" id="PTHR47331">
    <property type="entry name" value="PHD-TYPE DOMAIN-CONTAINING PROTEIN"/>
    <property type="match status" value="1"/>
</dbReference>
<keyword evidence="1" id="KW-0175">Coiled coil</keyword>
<gene>
    <name evidence="3" type="ORF">P5673_027433</name>
</gene>
<reference evidence="3" key="2">
    <citation type="journal article" date="2023" name="Science">
        <title>Genomic signatures of disease resistance in endangered staghorn corals.</title>
        <authorList>
            <person name="Vollmer S.V."/>
            <person name="Selwyn J.D."/>
            <person name="Despard B.A."/>
            <person name="Roesel C.L."/>
        </authorList>
    </citation>
    <scope>NUCLEOTIDE SEQUENCE</scope>
    <source>
        <strain evidence="3">K2</strain>
    </source>
</reference>
<protein>
    <submittedName>
        <fullName evidence="3">Uncharacterized protein</fullName>
    </submittedName>
</protein>
<feature type="region of interest" description="Disordered" evidence="2">
    <location>
        <begin position="111"/>
        <end position="131"/>
    </location>
</feature>
<feature type="coiled-coil region" evidence="1">
    <location>
        <begin position="34"/>
        <end position="61"/>
    </location>
</feature>
<evidence type="ECO:0000313" key="4">
    <source>
        <dbReference type="Proteomes" id="UP001249851"/>
    </source>
</evidence>
<dbReference type="Proteomes" id="UP001249851">
    <property type="component" value="Unassembled WGS sequence"/>
</dbReference>
<reference evidence="3" key="1">
    <citation type="journal article" date="2023" name="G3 (Bethesda)">
        <title>Whole genome assembly and annotation of the endangered Caribbean coral Acropora cervicornis.</title>
        <authorList>
            <person name="Selwyn J.D."/>
            <person name="Vollmer S.V."/>
        </authorList>
    </citation>
    <scope>NUCLEOTIDE SEQUENCE</scope>
    <source>
        <strain evidence="3">K2</strain>
    </source>
</reference>
<keyword evidence="4" id="KW-1185">Reference proteome</keyword>
<sequence>MTEKGHEFTLEIRKKAALDYKKKFRRKLLVVEKLITESSDREALQNELQALKNSADKTLQEFVNWLNLAKEPEEINEITNEQYEVQTSWEKISADASYRLERLELKEEIRSNSSHGSCKSKSSRLSSKSSSSSKSALLGIKARRAVLEQKLFFSDTIKEQEKTLAKLKLQQELSETMAEEAVYAEALTTESEDDSPPQSPRGFVSTIDGFLYDQETICIANDPPLSQFPVPVTQAPVSVPVTQAPVSVPVTQAPVSVPVTQAPVSVPVTQAPVPVPVTQAPVPVPVMQAPVPVPVTQAPVPVPVTQAPVSVPVTQAPVPVPVTQAPVSVPVTQAPVSVKQLRYEAQPSTPIRAFSSPVSELSVPLTPSSAPVTQSSVLESPVPVSQSAAAGLQSGYVSKIPATSIQSITQQPCVPRSLYGNSPLFVPPQPQLPQVSPAYFLPSSDNTPQINVTLTKVTQLQRLPQAKPDVFKGGEKDKTRFFLWETAFDALIDSVPVSSQQKLHLLYQHLEERAKKVVEQLQFLIGDR</sequence>
<evidence type="ECO:0000256" key="2">
    <source>
        <dbReference type="SAM" id="MobiDB-lite"/>
    </source>
</evidence>
<dbReference type="PANTHER" id="PTHR47331:SF5">
    <property type="entry name" value="RIBONUCLEASE H"/>
    <property type="match status" value="1"/>
</dbReference>
<proteinExistence type="predicted"/>
<organism evidence="3 4">
    <name type="scientific">Acropora cervicornis</name>
    <name type="common">Staghorn coral</name>
    <dbReference type="NCBI Taxonomy" id="6130"/>
    <lineage>
        <taxon>Eukaryota</taxon>
        <taxon>Metazoa</taxon>
        <taxon>Cnidaria</taxon>
        <taxon>Anthozoa</taxon>
        <taxon>Hexacorallia</taxon>
        <taxon>Scleractinia</taxon>
        <taxon>Astrocoeniina</taxon>
        <taxon>Acroporidae</taxon>
        <taxon>Acropora</taxon>
    </lineage>
</organism>
<name>A0AAD9PYW8_ACRCE</name>
<evidence type="ECO:0000256" key="1">
    <source>
        <dbReference type="SAM" id="Coils"/>
    </source>
</evidence>
<comment type="caution">
    <text evidence="3">The sequence shown here is derived from an EMBL/GenBank/DDBJ whole genome shotgun (WGS) entry which is preliminary data.</text>
</comment>
<dbReference type="AlphaFoldDB" id="A0AAD9PYW8"/>
<evidence type="ECO:0000313" key="3">
    <source>
        <dbReference type="EMBL" id="KAK2551652.1"/>
    </source>
</evidence>